<sequence length="99" mass="10345">MRPLSGLLMLVVGCHVDGPSPTEEPTPAVHAPEQPGAAPRSGEDPPADGCEPLPRAGATCQAEGSWCVIDWGDPCGASTAAWCRDGVWIYEEEANLCDD</sequence>
<dbReference type="RefSeq" id="WP_146158359.1">
    <property type="nucleotide sequence ID" value="NZ_PVNL01000120.1"/>
</dbReference>
<comment type="caution">
    <text evidence="2">The sequence shown here is derived from an EMBL/GenBank/DDBJ whole genome shotgun (WGS) entry which is preliminary data.</text>
</comment>
<dbReference type="Proteomes" id="UP000238823">
    <property type="component" value="Unassembled WGS sequence"/>
</dbReference>
<feature type="region of interest" description="Disordered" evidence="1">
    <location>
        <begin position="16"/>
        <end position="53"/>
    </location>
</feature>
<protein>
    <submittedName>
        <fullName evidence="2">Uncharacterized protein</fullName>
    </submittedName>
</protein>
<gene>
    <name evidence="2" type="ORF">ENSA7_62730</name>
</gene>
<dbReference type="EMBL" id="PVNL01000120">
    <property type="protein sequence ID" value="PRP99633.1"/>
    <property type="molecule type" value="Genomic_DNA"/>
</dbReference>
<evidence type="ECO:0000313" key="3">
    <source>
        <dbReference type="Proteomes" id="UP000238823"/>
    </source>
</evidence>
<evidence type="ECO:0000256" key="1">
    <source>
        <dbReference type="SAM" id="MobiDB-lite"/>
    </source>
</evidence>
<dbReference type="OrthoDB" id="9998280at2"/>
<name>A0A2S9Y3F6_9BACT</name>
<dbReference type="AlphaFoldDB" id="A0A2S9Y3F6"/>
<evidence type="ECO:0000313" key="2">
    <source>
        <dbReference type="EMBL" id="PRP99633.1"/>
    </source>
</evidence>
<accession>A0A2S9Y3F6</accession>
<reference evidence="2 3" key="1">
    <citation type="submission" date="2018-03" db="EMBL/GenBank/DDBJ databases">
        <title>Draft Genome Sequences of the Obligatory Marine Myxobacteria Enhygromyxa salina SWB007.</title>
        <authorList>
            <person name="Poehlein A."/>
            <person name="Moghaddam J.A."/>
            <person name="Harms H."/>
            <person name="Alanjari M."/>
            <person name="Koenig G.M."/>
            <person name="Daniel R."/>
            <person name="Schaeberle T.F."/>
        </authorList>
    </citation>
    <scope>NUCLEOTIDE SEQUENCE [LARGE SCALE GENOMIC DNA]</scope>
    <source>
        <strain evidence="2 3">SWB007</strain>
    </source>
</reference>
<organism evidence="2 3">
    <name type="scientific">Enhygromyxa salina</name>
    <dbReference type="NCBI Taxonomy" id="215803"/>
    <lineage>
        <taxon>Bacteria</taxon>
        <taxon>Pseudomonadati</taxon>
        <taxon>Myxococcota</taxon>
        <taxon>Polyangia</taxon>
        <taxon>Nannocystales</taxon>
        <taxon>Nannocystaceae</taxon>
        <taxon>Enhygromyxa</taxon>
    </lineage>
</organism>
<proteinExistence type="predicted"/>